<gene>
    <name evidence="1" type="ordered locus">GTNG_2387</name>
</gene>
<name>A4IQX8_GEOTN</name>
<organism evidence="1 2">
    <name type="scientific">Geobacillus thermodenitrificans (strain NG80-2)</name>
    <dbReference type="NCBI Taxonomy" id="420246"/>
    <lineage>
        <taxon>Bacteria</taxon>
        <taxon>Bacillati</taxon>
        <taxon>Bacillota</taxon>
        <taxon>Bacilli</taxon>
        <taxon>Bacillales</taxon>
        <taxon>Anoxybacillaceae</taxon>
        <taxon>Geobacillus</taxon>
    </lineage>
</organism>
<dbReference type="EMBL" id="CP000557">
    <property type="protein sequence ID" value="ABO67732.1"/>
    <property type="molecule type" value="Genomic_DNA"/>
</dbReference>
<accession>A4IQX8</accession>
<reference evidence="1 2" key="1">
    <citation type="journal article" date="2007" name="Proc. Natl. Acad. Sci. U.S.A.">
        <title>Genome and proteome of long-chain alkane degrading Geobacillus thermodenitrificans NG80-2 isolated from a deep-subsurface oil reservoir.</title>
        <authorList>
            <person name="Feng L."/>
            <person name="Wang W."/>
            <person name="Cheng J."/>
            <person name="Ren Y."/>
            <person name="Zhao G."/>
            <person name="Gao C."/>
            <person name="Tang Y."/>
            <person name="Liu X."/>
            <person name="Han W."/>
            <person name="Peng X."/>
            <person name="Liu R."/>
            <person name="Wang L."/>
        </authorList>
    </citation>
    <scope>NUCLEOTIDE SEQUENCE [LARGE SCALE GENOMIC DNA]</scope>
    <source>
        <strain evidence="1 2">NG80-2</strain>
    </source>
</reference>
<evidence type="ECO:0000313" key="2">
    <source>
        <dbReference type="Proteomes" id="UP000001578"/>
    </source>
</evidence>
<dbReference type="eggNOG" id="ENOG502ZSQU">
    <property type="taxonomic scope" value="Bacteria"/>
</dbReference>
<dbReference type="KEGG" id="gtn:GTNG_2387"/>
<sequence>MRFIIKEKKGKRITNVSYDEGGAPMNKWAYSLLVVAAGWLAYRYRYRMADWALRIPSLRKQLIRFALNIPAVRGVLVSQMLRP</sequence>
<dbReference type="Proteomes" id="UP000001578">
    <property type="component" value="Chromosome"/>
</dbReference>
<protein>
    <submittedName>
        <fullName evidence="1">Uncharacterized protein</fullName>
    </submittedName>
</protein>
<dbReference type="HOGENOM" id="CLU_193672_0_0_9"/>
<dbReference type="AlphaFoldDB" id="A4IQX8"/>
<evidence type="ECO:0000313" key="1">
    <source>
        <dbReference type="EMBL" id="ABO67732.1"/>
    </source>
</evidence>
<proteinExistence type="predicted"/>